<dbReference type="GO" id="GO:0005783">
    <property type="term" value="C:endoplasmic reticulum"/>
    <property type="evidence" value="ECO:0007669"/>
    <property type="project" value="TreeGrafter"/>
</dbReference>
<evidence type="ECO:0000256" key="2">
    <source>
        <dbReference type="ARBA" id="ARBA00022723"/>
    </source>
</evidence>
<dbReference type="Proteomes" id="UP001321749">
    <property type="component" value="Unassembled WGS sequence"/>
</dbReference>
<evidence type="ECO:0000256" key="6">
    <source>
        <dbReference type="SAM" id="MobiDB-lite"/>
    </source>
</evidence>
<dbReference type="GO" id="GO:0005506">
    <property type="term" value="F:iron ion binding"/>
    <property type="evidence" value="ECO:0007669"/>
    <property type="project" value="InterPro"/>
</dbReference>
<dbReference type="GO" id="GO:0004656">
    <property type="term" value="F:procollagen-proline 4-dioxygenase activity"/>
    <property type="evidence" value="ECO:0007669"/>
    <property type="project" value="TreeGrafter"/>
</dbReference>
<keyword evidence="3" id="KW-0223">Dioxygenase</keyword>
<keyword evidence="7" id="KW-0812">Transmembrane</keyword>
<accession>A0AAV9HXB3</accession>
<evidence type="ECO:0000256" key="3">
    <source>
        <dbReference type="ARBA" id="ARBA00022964"/>
    </source>
</evidence>
<feature type="region of interest" description="Disordered" evidence="6">
    <location>
        <begin position="126"/>
        <end position="150"/>
    </location>
</feature>
<comment type="caution">
    <text evidence="9">The sequence shown here is derived from an EMBL/GenBank/DDBJ whole genome shotgun (WGS) entry which is preliminary data.</text>
</comment>
<dbReference type="InterPro" id="IPR006620">
    <property type="entry name" value="Pro_4_hyd_alph"/>
</dbReference>
<dbReference type="InterPro" id="IPR045054">
    <property type="entry name" value="P4HA-like"/>
</dbReference>
<dbReference type="SMART" id="SM00702">
    <property type="entry name" value="P4Hc"/>
    <property type="match status" value="1"/>
</dbReference>
<keyword evidence="5" id="KW-0408">Iron</keyword>
<name>A0AAV9HXB3_9PEZI</name>
<protein>
    <recommendedName>
        <fullName evidence="8">Prolyl 4-hydroxylase alpha subunit domain-containing protein</fullName>
    </recommendedName>
</protein>
<keyword evidence="4" id="KW-0560">Oxidoreductase</keyword>
<dbReference type="AlphaFoldDB" id="A0AAV9HXB3"/>
<reference evidence="9" key="1">
    <citation type="journal article" date="2023" name="Mol. Phylogenet. Evol.">
        <title>Genome-scale phylogeny and comparative genomics of the fungal order Sordariales.</title>
        <authorList>
            <person name="Hensen N."/>
            <person name="Bonometti L."/>
            <person name="Westerberg I."/>
            <person name="Brannstrom I.O."/>
            <person name="Guillou S."/>
            <person name="Cros-Aarteil S."/>
            <person name="Calhoun S."/>
            <person name="Haridas S."/>
            <person name="Kuo A."/>
            <person name="Mondo S."/>
            <person name="Pangilinan J."/>
            <person name="Riley R."/>
            <person name="LaButti K."/>
            <person name="Andreopoulos B."/>
            <person name="Lipzen A."/>
            <person name="Chen C."/>
            <person name="Yan M."/>
            <person name="Daum C."/>
            <person name="Ng V."/>
            <person name="Clum A."/>
            <person name="Steindorff A."/>
            <person name="Ohm R.A."/>
            <person name="Martin F."/>
            <person name="Silar P."/>
            <person name="Natvig D.O."/>
            <person name="Lalanne C."/>
            <person name="Gautier V."/>
            <person name="Ament-Velasquez S.L."/>
            <person name="Kruys A."/>
            <person name="Hutchinson M.I."/>
            <person name="Powell A.J."/>
            <person name="Barry K."/>
            <person name="Miller A.N."/>
            <person name="Grigoriev I.V."/>
            <person name="Debuchy R."/>
            <person name="Gladieux P."/>
            <person name="Hiltunen Thoren M."/>
            <person name="Johannesson H."/>
        </authorList>
    </citation>
    <scope>NUCLEOTIDE SEQUENCE</scope>
    <source>
        <strain evidence="9">PSN324</strain>
    </source>
</reference>
<dbReference type="PANTHER" id="PTHR10869">
    <property type="entry name" value="PROLYL 4-HYDROXYLASE ALPHA SUBUNIT"/>
    <property type="match status" value="1"/>
</dbReference>
<feature type="region of interest" description="Disordered" evidence="6">
    <location>
        <begin position="235"/>
        <end position="271"/>
    </location>
</feature>
<gene>
    <name evidence="9" type="ORF">QBC42DRAFT_318293</name>
</gene>
<dbReference type="PANTHER" id="PTHR10869:SF242">
    <property type="entry name" value="PROLYL 4-HYDROXYLASE ALPHA SUBUNIT DOMAIN-CONTAINING PROTEIN"/>
    <property type="match status" value="1"/>
</dbReference>
<sequence length="337" mass="36446">MAVSPINLIILSVTVALSAYLGPIIFPALIHHLAPTTNTYLSALLSNLTGTLLLSPDRVGGGFSVESKSESSLSGPGHCNPTLLDNHTYTFQIISHDPLLVYIQNFVTDREAQRIIEIGTPLLRPSPLTGDGARPEARTSSSAPLPDDEEAVGCVMRRAEKVLGGLMRRGGDGMRGVGQMVSYGDGEKFDLHTDWFSRPKITDEDLESGRRRMYNRLATFFVVLEAEGIEDKSGETWFPFIDAPGDTDASSAGGDSEGGDDDDDEGSRDGERLWRKHEDGGVAIKPIPGNAIFWVNLFLGNGTGDRRVVHAGLPVRGQGAKKKAMNIWPRVFFGPDA</sequence>
<dbReference type="Pfam" id="PF13640">
    <property type="entry name" value="2OG-FeII_Oxy_3"/>
    <property type="match status" value="1"/>
</dbReference>
<reference evidence="9" key="2">
    <citation type="submission" date="2023-06" db="EMBL/GenBank/DDBJ databases">
        <authorList>
            <consortium name="Lawrence Berkeley National Laboratory"/>
            <person name="Mondo S.J."/>
            <person name="Hensen N."/>
            <person name="Bonometti L."/>
            <person name="Westerberg I."/>
            <person name="Brannstrom I.O."/>
            <person name="Guillou S."/>
            <person name="Cros-Aarteil S."/>
            <person name="Calhoun S."/>
            <person name="Haridas S."/>
            <person name="Kuo A."/>
            <person name="Pangilinan J."/>
            <person name="Riley R."/>
            <person name="Labutti K."/>
            <person name="Andreopoulos B."/>
            <person name="Lipzen A."/>
            <person name="Chen C."/>
            <person name="Yanf M."/>
            <person name="Daum C."/>
            <person name="Ng V."/>
            <person name="Clum A."/>
            <person name="Steindorff A."/>
            <person name="Ohm R."/>
            <person name="Martin F."/>
            <person name="Silar P."/>
            <person name="Natvig D."/>
            <person name="Lalanne C."/>
            <person name="Gautier V."/>
            <person name="Ament-Velasquez S.L."/>
            <person name="Kruys A."/>
            <person name="Hutchinson M.I."/>
            <person name="Powell A.J."/>
            <person name="Barry K."/>
            <person name="Miller A.N."/>
            <person name="Grigoriev I.V."/>
            <person name="Debuchy R."/>
            <person name="Gladieux P."/>
            <person name="Thoren M.H."/>
            <person name="Johannesson H."/>
        </authorList>
    </citation>
    <scope>NUCLEOTIDE SEQUENCE</scope>
    <source>
        <strain evidence="9">PSN324</strain>
    </source>
</reference>
<keyword evidence="7" id="KW-1133">Transmembrane helix</keyword>
<dbReference type="Gene3D" id="2.60.120.620">
    <property type="entry name" value="q2cbj1_9rhob like domain"/>
    <property type="match status" value="1"/>
</dbReference>
<keyword evidence="10" id="KW-1185">Reference proteome</keyword>
<keyword evidence="2" id="KW-0479">Metal-binding</keyword>
<proteinExistence type="predicted"/>
<evidence type="ECO:0000256" key="1">
    <source>
        <dbReference type="ARBA" id="ARBA00001961"/>
    </source>
</evidence>
<comment type="cofactor">
    <cofactor evidence="1">
        <name>L-ascorbate</name>
        <dbReference type="ChEBI" id="CHEBI:38290"/>
    </cofactor>
</comment>
<evidence type="ECO:0000256" key="7">
    <source>
        <dbReference type="SAM" id="Phobius"/>
    </source>
</evidence>
<keyword evidence="7" id="KW-0472">Membrane</keyword>
<evidence type="ECO:0000313" key="9">
    <source>
        <dbReference type="EMBL" id="KAK4464684.1"/>
    </source>
</evidence>
<dbReference type="EMBL" id="MU864946">
    <property type="protein sequence ID" value="KAK4464684.1"/>
    <property type="molecule type" value="Genomic_DNA"/>
</dbReference>
<dbReference type="GO" id="GO:0031418">
    <property type="term" value="F:L-ascorbic acid binding"/>
    <property type="evidence" value="ECO:0007669"/>
    <property type="project" value="InterPro"/>
</dbReference>
<dbReference type="InterPro" id="IPR044862">
    <property type="entry name" value="Pro_4_hyd_alph_FE2OG_OXY"/>
</dbReference>
<organism evidence="9 10">
    <name type="scientific">Cladorrhinum samala</name>
    <dbReference type="NCBI Taxonomy" id="585594"/>
    <lineage>
        <taxon>Eukaryota</taxon>
        <taxon>Fungi</taxon>
        <taxon>Dikarya</taxon>
        <taxon>Ascomycota</taxon>
        <taxon>Pezizomycotina</taxon>
        <taxon>Sordariomycetes</taxon>
        <taxon>Sordariomycetidae</taxon>
        <taxon>Sordariales</taxon>
        <taxon>Podosporaceae</taxon>
        <taxon>Cladorrhinum</taxon>
    </lineage>
</organism>
<feature type="transmembrane region" description="Helical" evidence="7">
    <location>
        <begin position="6"/>
        <end position="30"/>
    </location>
</feature>
<feature type="domain" description="Prolyl 4-hydroxylase alpha subunit" evidence="8">
    <location>
        <begin position="98"/>
        <end position="330"/>
    </location>
</feature>
<feature type="compositionally biased region" description="Acidic residues" evidence="6">
    <location>
        <begin position="257"/>
        <end position="266"/>
    </location>
</feature>
<feature type="compositionally biased region" description="Low complexity" evidence="6">
    <location>
        <begin position="242"/>
        <end position="254"/>
    </location>
</feature>
<evidence type="ECO:0000256" key="4">
    <source>
        <dbReference type="ARBA" id="ARBA00023002"/>
    </source>
</evidence>
<evidence type="ECO:0000313" key="10">
    <source>
        <dbReference type="Proteomes" id="UP001321749"/>
    </source>
</evidence>
<evidence type="ECO:0000259" key="8">
    <source>
        <dbReference type="SMART" id="SM00702"/>
    </source>
</evidence>
<evidence type="ECO:0000256" key="5">
    <source>
        <dbReference type="ARBA" id="ARBA00023004"/>
    </source>
</evidence>